<dbReference type="EnsemblBacteria" id="AAF95697">
    <property type="protein sequence ID" value="AAF95697"/>
    <property type="gene ID" value="VC_2556"/>
</dbReference>
<sequence>MADNMTPVVIEHDSQQSQEKRTHSHYVKDSGSRILVIARHHGLDAQLLTESPENSALERAVHRERQRKEQRQKNLEQIIKLRTALAVMKALATQTKIGYIAFLIWRRTFTIAPCSACGRKC</sequence>
<evidence type="ECO:0000313" key="3">
    <source>
        <dbReference type="Proteomes" id="UP000000584"/>
    </source>
</evidence>
<evidence type="ECO:0000313" key="2">
    <source>
        <dbReference type="EMBL" id="AAF95697.1"/>
    </source>
</evidence>
<dbReference type="HOGENOM" id="CLU_2037099_0_0_6"/>
<dbReference type="KEGG" id="vch:VC_2556"/>
<accession>Q9KP23</accession>
<keyword evidence="3" id="KW-1185">Reference proteome</keyword>
<reference evidence="2 3" key="1">
    <citation type="journal article" date="2000" name="Nature">
        <title>DNA sequence of both chromosomes of the cholera pathogen Vibrio cholerae.</title>
        <authorList>
            <person name="Heidelberg J.F."/>
            <person name="Eisen J.A."/>
            <person name="Nelson W.C."/>
            <person name="Clayton R.A."/>
            <person name="Gwinn M.L."/>
            <person name="Dodson R.J."/>
            <person name="Haft D.H."/>
            <person name="Hickey E.K."/>
            <person name="Peterson J.D."/>
            <person name="Umayam L.A."/>
            <person name="Gill S.R."/>
            <person name="Nelson K.E."/>
            <person name="Read T.D."/>
            <person name="Tettelin H."/>
            <person name="Richardson D."/>
            <person name="Ermolaeva M.D."/>
            <person name="Vamathevan J."/>
            <person name="Bass S."/>
            <person name="Qin H."/>
            <person name="Dragoi I."/>
            <person name="Sellers P."/>
            <person name="McDonald L."/>
            <person name="Utterback T."/>
            <person name="Fleishmann R.D."/>
            <person name="Nierman W.C."/>
            <person name="White O."/>
            <person name="Salzberg S.L."/>
            <person name="Smith H.O."/>
            <person name="Colwell R.R."/>
            <person name="Mekalanos J.J."/>
            <person name="Venter J.C."/>
            <person name="Fraser C.M."/>
        </authorList>
    </citation>
    <scope>NUCLEOTIDE SEQUENCE [LARGE SCALE GENOMIC DNA]</scope>
    <source>
        <strain evidence="3">ATCC 39315 / El Tor Inaba N16961</strain>
    </source>
</reference>
<gene>
    <name evidence="2" type="ordered locus">VC_2556</name>
</gene>
<feature type="compositionally biased region" description="Basic and acidic residues" evidence="1">
    <location>
        <begin position="10"/>
        <end position="25"/>
    </location>
</feature>
<feature type="region of interest" description="Disordered" evidence="1">
    <location>
        <begin position="1"/>
        <end position="25"/>
    </location>
</feature>
<dbReference type="PIR" id="D82062">
    <property type="entry name" value="D82062"/>
</dbReference>
<dbReference type="AlphaFoldDB" id="Q9KP23"/>
<evidence type="ECO:0000256" key="1">
    <source>
        <dbReference type="SAM" id="MobiDB-lite"/>
    </source>
</evidence>
<name>Q9KP23_VIBCH</name>
<protein>
    <submittedName>
        <fullName evidence="2">Uncharacterized protein</fullName>
    </submittedName>
</protein>
<dbReference type="Proteomes" id="UP000000584">
    <property type="component" value="Chromosome I"/>
</dbReference>
<organism evidence="2 3">
    <name type="scientific">Vibrio cholerae serotype O1 (strain ATCC 39315 / El Tor Inaba N16961)</name>
    <dbReference type="NCBI Taxonomy" id="243277"/>
    <lineage>
        <taxon>Bacteria</taxon>
        <taxon>Pseudomonadati</taxon>
        <taxon>Pseudomonadota</taxon>
        <taxon>Gammaproteobacteria</taxon>
        <taxon>Vibrionales</taxon>
        <taxon>Vibrionaceae</taxon>
        <taxon>Vibrio</taxon>
    </lineage>
</organism>
<proteinExistence type="predicted"/>
<dbReference type="STRING" id="243277.VC_2556"/>
<dbReference type="EMBL" id="AE003852">
    <property type="protein sequence ID" value="AAF95697.1"/>
    <property type="molecule type" value="Genomic_DNA"/>
</dbReference>